<gene>
    <name evidence="2" type="ORF">GCM10007964_61890</name>
</gene>
<dbReference type="Gene3D" id="3.30.470.20">
    <property type="entry name" value="ATP-grasp fold, B domain"/>
    <property type="match status" value="1"/>
</dbReference>
<evidence type="ECO:0008006" key="4">
    <source>
        <dbReference type="Google" id="ProtNLM"/>
    </source>
</evidence>
<comment type="caution">
    <text evidence="2">The sequence shown here is derived from an EMBL/GenBank/DDBJ whole genome shotgun (WGS) entry which is preliminary data.</text>
</comment>
<reference evidence="2" key="1">
    <citation type="journal article" date="2014" name="Int. J. Syst. Evol. Microbiol.">
        <title>Complete genome sequence of Corynebacterium casei LMG S-19264T (=DSM 44701T), isolated from a smear-ripened cheese.</title>
        <authorList>
            <consortium name="US DOE Joint Genome Institute (JGI-PGF)"/>
            <person name="Walter F."/>
            <person name="Albersmeier A."/>
            <person name="Kalinowski J."/>
            <person name="Ruckert C."/>
        </authorList>
    </citation>
    <scope>NUCLEOTIDE SEQUENCE</scope>
    <source>
        <strain evidence="2">JCM 13064</strain>
    </source>
</reference>
<dbReference type="RefSeq" id="WP_189166604.1">
    <property type="nucleotide sequence ID" value="NZ_BMNT01000042.1"/>
</dbReference>
<evidence type="ECO:0000256" key="1">
    <source>
        <dbReference type="SAM" id="MobiDB-lite"/>
    </source>
</evidence>
<proteinExistence type="predicted"/>
<accession>A0A917RJZ3</accession>
<dbReference type="AlphaFoldDB" id="A0A917RJZ3"/>
<feature type="region of interest" description="Disordered" evidence="1">
    <location>
        <begin position="1"/>
        <end position="52"/>
    </location>
</feature>
<dbReference type="SUPFAM" id="SSF56059">
    <property type="entry name" value="Glutathione synthetase ATP-binding domain-like"/>
    <property type="match status" value="1"/>
</dbReference>
<sequence length="380" mass="39989">MLTPPGDPAPDSAGRRSGPAVTLDLRVPSNPAPRSPSWAGPAGEGDDPDAAPHVVLADRAGCGEFTVLQTMLRRLGVPSVRIDAEGVTALGLRVRPGEPSIVLSGRRIVPTVVWTRHFSPRAMPAGADPAVTMVRADSWTTLMAGLAALAPSALPGSRPDRLEQLATAARAGLRVPETIVTTDPAAAAREIQADRLVVKVVGEHFAETSPGLLVGVLPQIVTRRELQTRPAPGHPVIVQEYVDHDAELRVYHLGGTVHAYAVDKPSPDAPWRDEARVRVTQVPAPPAVVAAVRELAGRWNLTYGAFDLLVRGTEVVFLEVNPDGDWRWFEAAAGGTAVSAAAASMVRTLHLNALRDAGAPPPVEIVDFLLLGAPAPGGSR</sequence>
<organism evidence="2 3">
    <name type="scientific">Sphaerisporangium melleum</name>
    <dbReference type="NCBI Taxonomy" id="321316"/>
    <lineage>
        <taxon>Bacteria</taxon>
        <taxon>Bacillati</taxon>
        <taxon>Actinomycetota</taxon>
        <taxon>Actinomycetes</taxon>
        <taxon>Streptosporangiales</taxon>
        <taxon>Streptosporangiaceae</taxon>
        <taxon>Sphaerisporangium</taxon>
    </lineage>
</organism>
<keyword evidence="3" id="KW-1185">Reference proteome</keyword>
<evidence type="ECO:0000313" key="2">
    <source>
        <dbReference type="EMBL" id="GGL11360.1"/>
    </source>
</evidence>
<reference evidence="2" key="2">
    <citation type="submission" date="2020-09" db="EMBL/GenBank/DDBJ databases">
        <authorList>
            <person name="Sun Q."/>
            <person name="Ohkuma M."/>
        </authorList>
    </citation>
    <scope>NUCLEOTIDE SEQUENCE</scope>
    <source>
        <strain evidence="2">JCM 13064</strain>
    </source>
</reference>
<evidence type="ECO:0000313" key="3">
    <source>
        <dbReference type="Proteomes" id="UP000645217"/>
    </source>
</evidence>
<protein>
    <recommendedName>
        <fullName evidence="4">ATP-grasp domain-containing protein</fullName>
    </recommendedName>
</protein>
<dbReference type="EMBL" id="BMNT01000042">
    <property type="protein sequence ID" value="GGL11360.1"/>
    <property type="molecule type" value="Genomic_DNA"/>
</dbReference>
<dbReference type="Proteomes" id="UP000645217">
    <property type="component" value="Unassembled WGS sequence"/>
</dbReference>
<name>A0A917RJZ3_9ACTN</name>